<accession>A0ABT2WF18</accession>
<feature type="domain" description="PAC" evidence="2">
    <location>
        <begin position="71"/>
        <end position="121"/>
    </location>
</feature>
<dbReference type="Pfam" id="PF00990">
    <property type="entry name" value="GGDEF"/>
    <property type="match status" value="1"/>
</dbReference>
<feature type="domain" description="EAL" evidence="3">
    <location>
        <begin position="295"/>
        <end position="553"/>
    </location>
</feature>
<evidence type="ECO:0000259" key="1">
    <source>
        <dbReference type="PROSITE" id="PS50112"/>
    </source>
</evidence>
<feature type="domain" description="PAS" evidence="1">
    <location>
        <begin position="1"/>
        <end position="68"/>
    </location>
</feature>
<dbReference type="NCBIfam" id="TIGR00254">
    <property type="entry name" value="GGDEF"/>
    <property type="match status" value="1"/>
</dbReference>
<comment type="caution">
    <text evidence="5">The sequence shown here is derived from an EMBL/GenBank/DDBJ whole genome shotgun (WGS) entry which is preliminary data.</text>
</comment>
<dbReference type="Pfam" id="PF00563">
    <property type="entry name" value="EAL"/>
    <property type="match status" value="1"/>
</dbReference>
<dbReference type="CDD" id="cd00130">
    <property type="entry name" value="PAS"/>
    <property type="match status" value="1"/>
</dbReference>
<protein>
    <submittedName>
        <fullName evidence="5">EAL domain-containing protein</fullName>
    </submittedName>
</protein>
<dbReference type="EMBL" id="JAOUSE010000017">
    <property type="protein sequence ID" value="MCU9594273.1"/>
    <property type="molecule type" value="Genomic_DNA"/>
</dbReference>
<dbReference type="Gene3D" id="3.30.70.270">
    <property type="match status" value="1"/>
</dbReference>
<dbReference type="SUPFAM" id="SSF55073">
    <property type="entry name" value="Nucleotide cyclase"/>
    <property type="match status" value="1"/>
</dbReference>
<dbReference type="InterPro" id="IPR000014">
    <property type="entry name" value="PAS"/>
</dbReference>
<organism evidence="5 6">
    <name type="scientific">Pallidibacillus thermolactis</name>
    <dbReference type="NCBI Taxonomy" id="251051"/>
    <lineage>
        <taxon>Bacteria</taxon>
        <taxon>Bacillati</taxon>
        <taxon>Bacillota</taxon>
        <taxon>Bacilli</taxon>
        <taxon>Bacillales</taxon>
        <taxon>Bacillaceae</taxon>
        <taxon>Pallidibacillus</taxon>
    </lineage>
</organism>
<dbReference type="SMART" id="SM00052">
    <property type="entry name" value="EAL"/>
    <property type="match status" value="1"/>
</dbReference>
<sequence>MKFSSIVDEALTGVYIVNEDGKVTYGNKAFYNLLGIENHRSTINFRDYVHPEDIPHLNDVSNSLTHAEKGLTHSFRMHRKDGAVIYVESHAQIITLQHKPHIVGTLQDITERKKIEELHEYFADHDYLTELPNKRLFLKRMEQTLAQNKHSHQLFAIMMLDIDRFNHINDSLGPSIGDQLLKKISERIQSHLEEQDTLSRIGGDEFAIIFPNTENTEQVINRAKKLIELLEKPFYIKTYEIYISTSIGISIHPNDGKDAETLLKNASSALNKAKKLGKNTYQIFNASMNTETFKLFSLESDLRKALELNQLELYYQPRVNATHHQIIGAEALIRWNHPDWGEVLPDDFIPIAGKTSLISQIEKWIMKQVCLQNKSWQDAGLPAIPISINISPQRFMDKDFVMNIKNVFELTKLEPEYFQIEILETSLLENENIVIRVLQELKEMGIRILLDDFGTGYSSLLSLRQCKGIIDEIKIDRSFIYELSHSDEENSNFITKTIIDLAHHLQMDVVAEGVETIEQQEILQGFKCNTIQGYLYSEPVPASEFAELLIKGKIEPASEKKETKIKTERRKYFRVTFPYPLVADMTLTKIHGRNVKLGKSEVLVENIGLGGLRFLSNLRLPVHQDIILEFETEILGNTITLYGSVAWMKELKHQIYQYGLEFSIDENERTNLAKLLNKLSILLRKNPLVPDCRFVKGNRYTFFKQKTDY</sequence>
<dbReference type="SUPFAM" id="SSF141868">
    <property type="entry name" value="EAL domain-like"/>
    <property type="match status" value="1"/>
</dbReference>
<evidence type="ECO:0000313" key="6">
    <source>
        <dbReference type="Proteomes" id="UP001208656"/>
    </source>
</evidence>
<evidence type="ECO:0000259" key="3">
    <source>
        <dbReference type="PROSITE" id="PS50883"/>
    </source>
</evidence>
<dbReference type="InterPro" id="IPR001610">
    <property type="entry name" value="PAC"/>
</dbReference>
<dbReference type="Pfam" id="PF07238">
    <property type="entry name" value="PilZ"/>
    <property type="match status" value="1"/>
</dbReference>
<evidence type="ECO:0000259" key="4">
    <source>
        <dbReference type="PROSITE" id="PS50887"/>
    </source>
</evidence>
<dbReference type="InterPro" id="IPR035965">
    <property type="entry name" value="PAS-like_dom_sf"/>
</dbReference>
<keyword evidence="6" id="KW-1185">Reference proteome</keyword>
<dbReference type="SMART" id="SM00086">
    <property type="entry name" value="PAC"/>
    <property type="match status" value="1"/>
</dbReference>
<dbReference type="CDD" id="cd01948">
    <property type="entry name" value="EAL"/>
    <property type="match status" value="1"/>
</dbReference>
<dbReference type="Pfam" id="PF08447">
    <property type="entry name" value="PAS_3"/>
    <property type="match status" value="1"/>
</dbReference>
<dbReference type="InterPro" id="IPR029787">
    <property type="entry name" value="Nucleotide_cyclase"/>
</dbReference>
<dbReference type="RefSeq" id="WP_263061480.1">
    <property type="nucleotide sequence ID" value="NZ_JAOUSE010000017.1"/>
</dbReference>
<gene>
    <name evidence="5" type="ORF">OEV82_07360</name>
</gene>
<dbReference type="CDD" id="cd01949">
    <property type="entry name" value="GGDEF"/>
    <property type="match status" value="1"/>
</dbReference>
<dbReference type="PROSITE" id="PS50112">
    <property type="entry name" value="PAS"/>
    <property type="match status" value="1"/>
</dbReference>
<dbReference type="Gene3D" id="3.20.20.450">
    <property type="entry name" value="EAL domain"/>
    <property type="match status" value="1"/>
</dbReference>
<dbReference type="PROSITE" id="PS50887">
    <property type="entry name" value="GGDEF"/>
    <property type="match status" value="1"/>
</dbReference>
<dbReference type="InterPro" id="IPR052155">
    <property type="entry name" value="Biofilm_reg_signaling"/>
</dbReference>
<dbReference type="InterPro" id="IPR043128">
    <property type="entry name" value="Rev_trsase/Diguanyl_cyclase"/>
</dbReference>
<dbReference type="PROSITE" id="PS50883">
    <property type="entry name" value="EAL"/>
    <property type="match status" value="1"/>
</dbReference>
<dbReference type="InterPro" id="IPR009875">
    <property type="entry name" value="PilZ_domain"/>
</dbReference>
<dbReference type="Gene3D" id="3.30.450.20">
    <property type="entry name" value="PAS domain"/>
    <property type="match status" value="1"/>
</dbReference>
<dbReference type="InterPro" id="IPR013655">
    <property type="entry name" value="PAS_fold_3"/>
</dbReference>
<evidence type="ECO:0000313" key="5">
    <source>
        <dbReference type="EMBL" id="MCU9594273.1"/>
    </source>
</evidence>
<dbReference type="InterPro" id="IPR000160">
    <property type="entry name" value="GGDEF_dom"/>
</dbReference>
<proteinExistence type="predicted"/>
<name>A0ABT2WF18_9BACI</name>
<dbReference type="SMART" id="SM00267">
    <property type="entry name" value="GGDEF"/>
    <property type="match status" value="1"/>
</dbReference>
<evidence type="ECO:0000259" key="2">
    <source>
        <dbReference type="PROSITE" id="PS50113"/>
    </source>
</evidence>
<dbReference type="PANTHER" id="PTHR44757:SF2">
    <property type="entry name" value="BIOFILM ARCHITECTURE MAINTENANCE PROTEIN MBAA"/>
    <property type="match status" value="1"/>
</dbReference>
<dbReference type="NCBIfam" id="TIGR00229">
    <property type="entry name" value="sensory_box"/>
    <property type="match status" value="1"/>
</dbReference>
<reference evidence="5 6" key="1">
    <citation type="submission" date="2022-10" db="EMBL/GenBank/DDBJ databases">
        <title>Description of Fervidibacillus gen. nov. in the family Fervidibacillaceae fam. nov. with two species, Fervidibacillus albus sp. nov., and Fervidibacillus halotolerans sp. nov., isolated from tidal flat sediments.</title>
        <authorList>
            <person name="Kwon K.K."/>
            <person name="Yang S.-H."/>
        </authorList>
    </citation>
    <scope>NUCLEOTIDE SEQUENCE [LARGE SCALE GENOMIC DNA]</scope>
    <source>
        <strain evidence="5 6">DSM 23332</strain>
    </source>
</reference>
<dbReference type="InterPro" id="IPR000700">
    <property type="entry name" value="PAS-assoc_C"/>
</dbReference>
<dbReference type="InterPro" id="IPR001633">
    <property type="entry name" value="EAL_dom"/>
</dbReference>
<dbReference type="InterPro" id="IPR035919">
    <property type="entry name" value="EAL_sf"/>
</dbReference>
<dbReference type="PROSITE" id="PS50113">
    <property type="entry name" value="PAC"/>
    <property type="match status" value="1"/>
</dbReference>
<feature type="domain" description="GGDEF" evidence="4">
    <location>
        <begin position="153"/>
        <end position="286"/>
    </location>
</feature>
<dbReference type="SUPFAM" id="SSF55785">
    <property type="entry name" value="PYP-like sensor domain (PAS domain)"/>
    <property type="match status" value="1"/>
</dbReference>
<dbReference type="PANTHER" id="PTHR44757">
    <property type="entry name" value="DIGUANYLATE CYCLASE DGCP"/>
    <property type="match status" value="1"/>
</dbReference>
<dbReference type="Proteomes" id="UP001208656">
    <property type="component" value="Unassembled WGS sequence"/>
</dbReference>